<dbReference type="InterPro" id="IPR036866">
    <property type="entry name" value="RibonucZ/Hydroxyglut_hydro"/>
</dbReference>
<dbReference type="GO" id="GO:0016787">
    <property type="term" value="F:hydrolase activity"/>
    <property type="evidence" value="ECO:0007669"/>
    <property type="project" value="UniProtKB-KW"/>
</dbReference>
<dbReference type="Gene3D" id="3.60.15.10">
    <property type="entry name" value="Ribonuclease Z/Hydroxyacylglutathione hydrolase-like"/>
    <property type="match status" value="1"/>
</dbReference>
<dbReference type="AlphaFoldDB" id="A0A212JJK9"/>
<name>A0A212JJK9_9FIRM</name>
<keyword evidence="2" id="KW-0378">Hydrolase</keyword>
<gene>
    <name evidence="2" type="ORF">KL86CLO1_11230</name>
</gene>
<dbReference type="EMBL" id="FLUN01000001">
    <property type="protein sequence ID" value="SBV99614.1"/>
    <property type="molecule type" value="Genomic_DNA"/>
</dbReference>
<proteinExistence type="predicted"/>
<dbReference type="PANTHER" id="PTHR42951">
    <property type="entry name" value="METALLO-BETA-LACTAMASE DOMAIN-CONTAINING"/>
    <property type="match status" value="1"/>
</dbReference>
<accession>A0A212JJK9</accession>
<organism evidence="2">
    <name type="scientific">uncultured Eubacteriales bacterium</name>
    <dbReference type="NCBI Taxonomy" id="172733"/>
    <lineage>
        <taxon>Bacteria</taxon>
        <taxon>Bacillati</taxon>
        <taxon>Bacillota</taxon>
        <taxon>Clostridia</taxon>
        <taxon>Eubacteriales</taxon>
        <taxon>environmental samples</taxon>
    </lineage>
</organism>
<dbReference type="SUPFAM" id="SSF56281">
    <property type="entry name" value="Metallo-hydrolase/oxidoreductase"/>
    <property type="match status" value="1"/>
</dbReference>
<sequence>MEKADWFTLDRVDPDTDIISEYRHWEETHCYLLNGSAGSLLIDTGLGISNIYDEVRRLTNNPVTAAATHIHWDHIGGHKYFPDFYAHEKELNWLNGEFPLSMETIKEMVVDRCKLPEGYDVNTYEFFQGTPTRILNDGDVIDLGGRHIHILHTPGHSPGHMCFWEPERGYLFTGDLVYKDTLFAYYPSTDPEAYLDSLEKVSSLPVKRVFPAHHTLEIQPEILTRMRDAFRQLKAEGKLRHGSGTFHYEDWAVWL</sequence>
<dbReference type="SMART" id="SM00849">
    <property type="entry name" value="Lactamase_B"/>
    <property type="match status" value="1"/>
</dbReference>
<evidence type="ECO:0000259" key="1">
    <source>
        <dbReference type="SMART" id="SM00849"/>
    </source>
</evidence>
<dbReference type="InterPro" id="IPR001279">
    <property type="entry name" value="Metallo-B-lactamas"/>
</dbReference>
<dbReference type="CDD" id="cd07712">
    <property type="entry name" value="MBLAC2-like_MBL-fold"/>
    <property type="match status" value="1"/>
</dbReference>
<protein>
    <submittedName>
        <fullName evidence="2">Zn-dependent hydrolase, glyoxylase</fullName>
    </submittedName>
</protein>
<reference evidence="2" key="1">
    <citation type="submission" date="2016-04" db="EMBL/GenBank/DDBJ databases">
        <authorList>
            <person name="Evans L.H."/>
            <person name="Alamgir A."/>
            <person name="Owens N."/>
            <person name="Weber N.D."/>
            <person name="Virtaneva K."/>
            <person name="Barbian K."/>
            <person name="Babar A."/>
            <person name="Rosenke K."/>
        </authorList>
    </citation>
    <scope>NUCLEOTIDE SEQUENCE</scope>
    <source>
        <strain evidence="2">86</strain>
    </source>
</reference>
<dbReference type="PANTHER" id="PTHR42951:SF4">
    <property type="entry name" value="ACYL-COENZYME A THIOESTERASE MBLAC2"/>
    <property type="match status" value="1"/>
</dbReference>
<dbReference type="Pfam" id="PF00753">
    <property type="entry name" value="Lactamase_B"/>
    <property type="match status" value="1"/>
</dbReference>
<feature type="domain" description="Metallo-beta-lactamase" evidence="1">
    <location>
        <begin position="27"/>
        <end position="213"/>
    </location>
</feature>
<dbReference type="InterPro" id="IPR050855">
    <property type="entry name" value="NDM-1-like"/>
</dbReference>
<evidence type="ECO:0000313" key="2">
    <source>
        <dbReference type="EMBL" id="SBV99614.1"/>
    </source>
</evidence>